<evidence type="ECO:0000256" key="1">
    <source>
        <dbReference type="ARBA" id="ARBA00022603"/>
    </source>
</evidence>
<dbReference type="InterPro" id="IPR038375">
    <property type="entry name" value="NDUFAF7_sf"/>
</dbReference>
<evidence type="ECO:0000256" key="2">
    <source>
        <dbReference type="ARBA" id="ARBA00022679"/>
    </source>
</evidence>
<keyword evidence="1" id="KW-0489">Methyltransferase</keyword>
<accession>Q2CAU7</accession>
<organism evidence="4 5">
    <name type="scientific">Oceanicola granulosus (strain ATCC BAA-861 / DSM 15982 / KCTC 12143 / HTCC2516)</name>
    <dbReference type="NCBI Taxonomy" id="314256"/>
    <lineage>
        <taxon>Bacteria</taxon>
        <taxon>Pseudomonadati</taxon>
        <taxon>Pseudomonadota</taxon>
        <taxon>Alphaproteobacteria</taxon>
        <taxon>Rhodobacterales</taxon>
        <taxon>Roseobacteraceae</taxon>
        <taxon>Oceanicola</taxon>
    </lineage>
</organism>
<keyword evidence="2" id="KW-0808">Transferase</keyword>
<feature type="compositionally biased region" description="Low complexity" evidence="3">
    <location>
        <begin position="351"/>
        <end position="362"/>
    </location>
</feature>
<evidence type="ECO:0000256" key="3">
    <source>
        <dbReference type="SAM" id="MobiDB-lite"/>
    </source>
</evidence>
<evidence type="ECO:0000313" key="4">
    <source>
        <dbReference type="EMBL" id="EAR49784.1"/>
    </source>
</evidence>
<comment type="caution">
    <text evidence="4">The sequence shown here is derived from an EMBL/GenBank/DDBJ whole genome shotgun (WGS) entry which is preliminary data.</text>
</comment>
<proteinExistence type="predicted"/>
<dbReference type="HOGENOM" id="CLU_024840_3_0_5"/>
<dbReference type="GO" id="GO:0032259">
    <property type="term" value="P:methylation"/>
    <property type="evidence" value="ECO:0007669"/>
    <property type="project" value="UniProtKB-KW"/>
</dbReference>
<sequence length="362" mass="38055">MSLAEIIRRQIAMAGPLTVADYMALCLNHPEHGVYAGIDPLGAGGHFTTAPEISQMFGELLGLALAQAWLDQGAPAPFALAELGPGRGTLMADVLRAARGVPGFAAAAELHLVETSPALRDAQRDRLGAATWHDTVATLPDDRPLFLLANEFFDVLPVRQFLRDGEGWRERVIALDEHGAPTFGLTPAAPLERLADRLADTAEGDMVEHCPALAPVAEAIGARIAAQGGAALIVDYGDWRPLGDSLQALRRHEKIDPLDAPGSADLTAHVDFAALAAARPAGHTALTPQGVFLERLGIAERARQLAAGLEGAALEAHLAAHRRLTHPAEMGHLFKVMGLYPPNAAPPPGLDPSGPDPAGLEP</sequence>
<dbReference type="GO" id="GO:0035243">
    <property type="term" value="F:protein-arginine omega-N symmetric methyltransferase activity"/>
    <property type="evidence" value="ECO:0007669"/>
    <property type="project" value="TreeGrafter"/>
</dbReference>
<evidence type="ECO:0000313" key="5">
    <source>
        <dbReference type="Proteomes" id="UP000003635"/>
    </source>
</evidence>
<dbReference type="InterPro" id="IPR029063">
    <property type="entry name" value="SAM-dependent_MTases_sf"/>
</dbReference>
<dbReference type="Gene3D" id="3.40.50.12710">
    <property type="match status" value="1"/>
</dbReference>
<feature type="region of interest" description="Disordered" evidence="3">
    <location>
        <begin position="343"/>
        <end position="362"/>
    </location>
</feature>
<dbReference type="Pfam" id="PF02636">
    <property type="entry name" value="Methyltransf_28"/>
    <property type="match status" value="1"/>
</dbReference>
<dbReference type="STRING" id="314256.OG2516_14036"/>
<gene>
    <name evidence="4" type="ORF">OG2516_14036</name>
</gene>
<dbReference type="eggNOG" id="COG1565">
    <property type="taxonomic scope" value="Bacteria"/>
</dbReference>
<dbReference type="EMBL" id="AAOT01000047">
    <property type="protein sequence ID" value="EAR49784.1"/>
    <property type="molecule type" value="Genomic_DNA"/>
</dbReference>
<dbReference type="SUPFAM" id="SSF53335">
    <property type="entry name" value="S-adenosyl-L-methionine-dependent methyltransferases"/>
    <property type="match status" value="1"/>
</dbReference>
<keyword evidence="5" id="KW-1185">Reference proteome</keyword>
<evidence type="ECO:0008006" key="6">
    <source>
        <dbReference type="Google" id="ProtNLM"/>
    </source>
</evidence>
<name>Q2CAU7_OCEGH</name>
<dbReference type="InterPro" id="IPR003788">
    <property type="entry name" value="NDUFAF7"/>
</dbReference>
<reference evidence="4 5" key="1">
    <citation type="journal article" date="2010" name="J. Bacteriol.">
        <title>Genome sequences of Oceanicola granulosus HTCC2516(T) and Oceanicola batsensis HTCC2597(TDelta).</title>
        <authorList>
            <person name="Thrash J.C."/>
            <person name="Cho J.C."/>
            <person name="Vergin K.L."/>
            <person name="Giovannoni S.J."/>
        </authorList>
    </citation>
    <scope>NUCLEOTIDE SEQUENCE [LARGE SCALE GENOMIC DNA]</scope>
    <source>
        <strain evidence="5">ATCC BAA-861 / DSM 15982 / KCTC 12143 / HTCC2516</strain>
    </source>
</reference>
<dbReference type="PANTHER" id="PTHR12049:SF7">
    <property type="entry name" value="PROTEIN ARGININE METHYLTRANSFERASE NDUFAF7, MITOCHONDRIAL"/>
    <property type="match status" value="1"/>
</dbReference>
<dbReference type="RefSeq" id="WP_007256336.1">
    <property type="nucleotide sequence ID" value="NZ_CH724108.1"/>
</dbReference>
<dbReference type="AlphaFoldDB" id="Q2CAU7"/>
<dbReference type="Proteomes" id="UP000003635">
    <property type="component" value="Unassembled WGS sequence"/>
</dbReference>
<dbReference type="PANTHER" id="PTHR12049">
    <property type="entry name" value="PROTEIN ARGININE METHYLTRANSFERASE NDUFAF7, MITOCHONDRIAL"/>
    <property type="match status" value="1"/>
</dbReference>
<protein>
    <recommendedName>
        <fullName evidence="6">ATP synthase beta subunit/transription termination factor rho</fullName>
    </recommendedName>
</protein>